<feature type="signal peptide" evidence="2">
    <location>
        <begin position="1"/>
        <end position="27"/>
    </location>
</feature>
<feature type="non-terminal residue" evidence="3">
    <location>
        <position position="68"/>
    </location>
</feature>
<comment type="caution">
    <text evidence="3">The sequence shown here is derived from an EMBL/GenBank/DDBJ whole genome shotgun (WGS) entry which is preliminary data.</text>
</comment>
<dbReference type="AlphaFoldDB" id="A0A9D4E4X6"/>
<proteinExistence type="predicted"/>
<keyword evidence="4" id="KW-1185">Reference proteome</keyword>
<evidence type="ECO:0000256" key="2">
    <source>
        <dbReference type="SAM" id="SignalP"/>
    </source>
</evidence>
<organism evidence="3 4">
    <name type="scientific">Dreissena polymorpha</name>
    <name type="common">Zebra mussel</name>
    <name type="synonym">Mytilus polymorpha</name>
    <dbReference type="NCBI Taxonomy" id="45954"/>
    <lineage>
        <taxon>Eukaryota</taxon>
        <taxon>Metazoa</taxon>
        <taxon>Spiralia</taxon>
        <taxon>Lophotrochozoa</taxon>
        <taxon>Mollusca</taxon>
        <taxon>Bivalvia</taxon>
        <taxon>Autobranchia</taxon>
        <taxon>Heteroconchia</taxon>
        <taxon>Euheterodonta</taxon>
        <taxon>Imparidentia</taxon>
        <taxon>Neoheterodontei</taxon>
        <taxon>Myida</taxon>
        <taxon>Dreissenoidea</taxon>
        <taxon>Dreissenidae</taxon>
        <taxon>Dreissena</taxon>
    </lineage>
</organism>
<dbReference type="Proteomes" id="UP000828390">
    <property type="component" value="Unassembled WGS sequence"/>
</dbReference>
<name>A0A9D4E4X6_DREPO</name>
<feature type="region of interest" description="Disordered" evidence="1">
    <location>
        <begin position="37"/>
        <end position="68"/>
    </location>
</feature>
<gene>
    <name evidence="3" type="ORF">DPMN_174555</name>
</gene>
<feature type="compositionally biased region" description="Low complexity" evidence="1">
    <location>
        <begin position="44"/>
        <end position="55"/>
    </location>
</feature>
<evidence type="ECO:0000313" key="4">
    <source>
        <dbReference type="Proteomes" id="UP000828390"/>
    </source>
</evidence>
<feature type="chain" id="PRO_5038382371" evidence="2">
    <location>
        <begin position="28"/>
        <end position="68"/>
    </location>
</feature>
<evidence type="ECO:0000313" key="3">
    <source>
        <dbReference type="EMBL" id="KAH3773198.1"/>
    </source>
</evidence>
<keyword evidence="2" id="KW-0732">Signal</keyword>
<dbReference type="EMBL" id="JAIWYP010000009">
    <property type="protein sequence ID" value="KAH3773198.1"/>
    <property type="molecule type" value="Genomic_DNA"/>
</dbReference>
<accession>A0A9D4E4X6</accession>
<reference evidence="3" key="1">
    <citation type="journal article" date="2019" name="bioRxiv">
        <title>The Genome of the Zebra Mussel, Dreissena polymorpha: A Resource for Invasive Species Research.</title>
        <authorList>
            <person name="McCartney M.A."/>
            <person name="Auch B."/>
            <person name="Kono T."/>
            <person name="Mallez S."/>
            <person name="Zhang Y."/>
            <person name="Obille A."/>
            <person name="Becker A."/>
            <person name="Abrahante J.E."/>
            <person name="Garbe J."/>
            <person name="Badalamenti J.P."/>
            <person name="Herman A."/>
            <person name="Mangelson H."/>
            <person name="Liachko I."/>
            <person name="Sullivan S."/>
            <person name="Sone E.D."/>
            <person name="Koren S."/>
            <person name="Silverstein K.A.T."/>
            <person name="Beckman K.B."/>
            <person name="Gohl D.M."/>
        </authorList>
    </citation>
    <scope>NUCLEOTIDE SEQUENCE</scope>
    <source>
        <strain evidence="3">Duluth1</strain>
        <tissue evidence="3">Whole animal</tissue>
    </source>
</reference>
<evidence type="ECO:0000256" key="1">
    <source>
        <dbReference type="SAM" id="MobiDB-lite"/>
    </source>
</evidence>
<protein>
    <submittedName>
        <fullName evidence="3">Uncharacterized protein</fullName>
    </submittedName>
</protein>
<reference evidence="3" key="2">
    <citation type="submission" date="2020-11" db="EMBL/GenBank/DDBJ databases">
        <authorList>
            <person name="McCartney M.A."/>
            <person name="Auch B."/>
            <person name="Kono T."/>
            <person name="Mallez S."/>
            <person name="Becker A."/>
            <person name="Gohl D.M."/>
            <person name="Silverstein K.A.T."/>
            <person name="Koren S."/>
            <person name="Bechman K.B."/>
            <person name="Herman A."/>
            <person name="Abrahante J.E."/>
            <person name="Garbe J."/>
        </authorList>
    </citation>
    <scope>NUCLEOTIDE SEQUENCE</scope>
    <source>
        <strain evidence="3">Duluth1</strain>
        <tissue evidence="3">Whole animal</tissue>
    </source>
</reference>
<sequence>MMNGRGDKLSPLHGRSCLLLLLTSSLAVCSVSGLSRAHDHHYSNQHSNKSSNSNHDGNTQHHTTVKDQ</sequence>